<dbReference type="EMBL" id="GBEZ01024459">
    <property type="protein sequence ID" value="JAC62534.1"/>
    <property type="molecule type" value="Transcribed_RNA"/>
</dbReference>
<organism evidence="3">
    <name type="scientific">Tetraselmis sp. GSL018</name>
    <dbReference type="NCBI Taxonomy" id="582737"/>
    <lineage>
        <taxon>Eukaryota</taxon>
        <taxon>Viridiplantae</taxon>
        <taxon>Chlorophyta</taxon>
        <taxon>core chlorophytes</taxon>
        <taxon>Chlorodendrophyceae</taxon>
        <taxon>Chlorodendrales</taxon>
        <taxon>Chlorodendraceae</taxon>
        <taxon>Tetraselmis</taxon>
    </lineage>
</organism>
<keyword evidence="2" id="KW-1133">Transmembrane helix</keyword>
<keyword evidence="2" id="KW-0472">Membrane</keyword>
<dbReference type="Gene3D" id="2.130.10.130">
    <property type="entry name" value="Integrin alpha, N-terminal"/>
    <property type="match status" value="1"/>
</dbReference>
<sequence>MFVVTDKSSLEQALWLYEFLELDERRVPKFRRRLQVTHPFTNKGLLPPPGCIIEIGDVIHGFWHVEASIIAHTFYDRNTHGFTQRRELHIQGLPNPPVGLAFLPRPAGGGDLIMEIPDRKPLKVTVDKENKEELIKQLAYKDPDYNVHDSDPKFTSRDSAGIWRGGWLHSGLYSVRLKSLSDSPPSTARQVTESDHDIQYGYCGLTAFLTNLTGETERSLIVGSVYGMLYYMGNLADNAVALRGRQPLMSPQGSVLQHPFPRSVPIVYRGADGGHHLLVGGEGHLMFYRFYLHTPESGAVPMFHQPQPVSEFEGRLFAGRHPVPSIADWDGDGRVDIIAGNAYGTVWFFRNVGTNKEPAWLPGQPLHAGGMPVQVRPGYQALEGPAESRLGYACPTVTDWNSDGILDLVMSDGMARQTVFMGKGSAGNPKLRAGQPLYNDGLELHGPWRVKPGIAKVNGRQTYITIDDADDLHAYYRIDDHHLRDVGKVRLRTRKPIKTHFLAGGATGRIHINIVDWDLDGVVDLLLSAPRHASVPDIELGLPASQGFPHGVVLFMRGQKQEAGKIPVFRYPEVMHFDGTPISTGAQDGSATPVFGIGKTPGPHLLVGEESGRLVFYERNRLSCDSYNKFPSVGKDTKKKTADVAQDAEPLSWEEAVGKFVKQPDNAEDEEEEDQQPDGEQEAAQAMAMPHIRARPKGIRPEFEPDMMGEDAEQQSAEGRAAGGQVQRNSFLMGATCVVLLLAALRTIQPVLYMLYPQVRKMMKAKDLERTV</sequence>
<gene>
    <name evidence="4" type="ORF">TSPGSL018_23111</name>
    <name evidence="3" type="ORF">TSPGSL018_28543</name>
</gene>
<reference evidence="3" key="1">
    <citation type="submission" date="2014-05" db="EMBL/GenBank/DDBJ databases">
        <title>The transcriptome of the halophilic microalga Tetraselmis sp. GSL018 isolated from the Great Salt Lake, Utah.</title>
        <authorList>
            <person name="Jinkerson R.E."/>
            <person name="D'Adamo S."/>
            <person name="Posewitz M.C."/>
        </authorList>
    </citation>
    <scope>NUCLEOTIDE SEQUENCE</scope>
    <source>
        <strain evidence="3">GSL018</strain>
    </source>
</reference>
<proteinExistence type="predicted"/>
<feature type="compositionally biased region" description="Acidic residues" evidence="1">
    <location>
        <begin position="704"/>
        <end position="713"/>
    </location>
</feature>
<keyword evidence="2" id="KW-0812">Transmembrane</keyword>
<accession>A0A061QQK2</accession>
<feature type="region of interest" description="Disordered" evidence="1">
    <location>
        <begin position="664"/>
        <end position="687"/>
    </location>
</feature>
<evidence type="ECO:0000313" key="4">
    <source>
        <dbReference type="EMBL" id="JAC62534.1"/>
    </source>
</evidence>
<dbReference type="SUPFAM" id="SSF69318">
    <property type="entry name" value="Integrin alpha N-terminal domain"/>
    <property type="match status" value="1"/>
</dbReference>
<name>A0A061QQK2_9CHLO</name>
<dbReference type="InterPro" id="IPR028994">
    <property type="entry name" value="Integrin_alpha_N"/>
</dbReference>
<dbReference type="AlphaFoldDB" id="A0A061QQK2"/>
<evidence type="ECO:0000313" key="3">
    <source>
        <dbReference type="EMBL" id="JAC60606.1"/>
    </source>
</evidence>
<feature type="compositionally biased region" description="Acidic residues" evidence="1">
    <location>
        <begin position="666"/>
        <end position="681"/>
    </location>
</feature>
<protein>
    <submittedName>
        <fullName evidence="3">Fg-gap protein</fullName>
    </submittedName>
</protein>
<feature type="region of interest" description="Disordered" evidence="1">
    <location>
        <begin position="702"/>
        <end position="722"/>
    </location>
</feature>
<evidence type="ECO:0000256" key="1">
    <source>
        <dbReference type="SAM" id="MobiDB-lite"/>
    </source>
</evidence>
<evidence type="ECO:0000256" key="2">
    <source>
        <dbReference type="SAM" id="Phobius"/>
    </source>
</evidence>
<dbReference type="EMBL" id="GBEZ01026618">
    <property type="protein sequence ID" value="JAC60606.1"/>
    <property type="molecule type" value="Transcribed_RNA"/>
</dbReference>
<feature type="transmembrane region" description="Helical" evidence="2">
    <location>
        <begin position="731"/>
        <end position="756"/>
    </location>
</feature>